<dbReference type="Pfam" id="PF13366">
    <property type="entry name" value="PDDEXK_3"/>
    <property type="match status" value="1"/>
</dbReference>
<reference evidence="2" key="1">
    <citation type="submission" date="2017-09" db="EMBL/GenBank/DDBJ databases">
        <title>Depth-based differentiation of microbial function through sediment-hosted aquifers and enrichment of novel symbionts in the deep terrestrial subsurface.</title>
        <authorList>
            <person name="Probst A.J."/>
            <person name="Ladd B."/>
            <person name="Jarett J.K."/>
            <person name="Geller-Mcgrath D.E."/>
            <person name="Sieber C.M.K."/>
            <person name="Emerson J.B."/>
            <person name="Anantharaman K."/>
            <person name="Thomas B.C."/>
            <person name="Malmstrom R."/>
            <person name="Stieglmeier M."/>
            <person name="Klingl A."/>
            <person name="Woyke T."/>
            <person name="Ryan C.M."/>
            <person name="Banfield J.F."/>
        </authorList>
    </citation>
    <scope>NUCLEOTIDE SEQUENCE [LARGE SCALE GENOMIC DNA]</scope>
</reference>
<evidence type="ECO:0000313" key="1">
    <source>
        <dbReference type="EMBL" id="PIZ88848.1"/>
    </source>
</evidence>
<dbReference type="InterPro" id="IPR026350">
    <property type="entry name" value="GxxExxY"/>
</dbReference>
<dbReference type="AlphaFoldDB" id="A0A2M7UY49"/>
<proteinExistence type="predicted"/>
<comment type="caution">
    <text evidence="1">The sequence shown here is derived from an EMBL/GenBank/DDBJ whole genome shotgun (WGS) entry which is preliminary data.</text>
</comment>
<evidence type="ECO:0000313" key="2">
    <source>
        <dbReference type="Proteomes" id="UP000230760"/>
    </source>
</evidence>
<dbReference type="NCBIfam" id="TIGR04256">
    <property type="entry name" value="GxxExxY"/>
    <property type="match status" value="1"/>
</dbReference>
<sequence length="85" mass="10028">MIRMTKILYYPELSYRVTGALFKIHNKLGRYCKEKQYQDAVEMLLKQKGITFEREKKLPVSENIEGNQVDFVIEDKVLLDCKAKV</sequence>
<accession>A0A2M7UY49</accession>
<name>A0A2M7UY49_9BACT</name>
<dbReference type="Proteomes" id="UP000230760">
    <property type="component" value="Unassembled WGS sequence"/>
</dbReference>
<organism evidence="1 2">
    <name type="scientific">Candidatus Nealsonbacteria bacterium CG_4_10_14_0_2_um_filter_38_17</name>
    <dbReference type="NCBI Taxonomy" id="1974680"/>
    <lineage>
        <taxon>Bacteria</taxon>
        <taxon>Candidatus Nealsoniibacteriota</taxon>
    </lineage>
</organism>
<dbReference type="EMBL" id="PFPB01000042">
    <property type="protein sequence ID" value="PIZ88848.1"/>
    <property type="molecule type" value="Genomic_DNA"/>
</dbReference>
<gene>
    <name evidence="1" type="ORF">COX90_02350</name>
</gene>
<feature type="non-terminal residue" evidence="1">
    <location>
        <position position="85"/>
    </location>
</feature>
<protein>
    <recommendedName>
        <fullName evidence="3">GxxExxY protein</fullName>
    </recommendedName>
</protein>
<evidence type="ECO:0008006" key="3">
    <source>
        <dbReference type="Google" id="ProtNLM"/>
    </source>
</evidence>